<evidence type="ECO:0000256" key="1">
    <source>
        <dbReference type="SAM" id="SignalP"/>
    </source>
</evidence>
<dbReference type="Proteomes" id="UP001378592">
    <property type="component" value="Unassembled WGS sequence"/>
</dbReference>
<reference evidence="2 3" key="1">
    <citation type="submission" date="2024-03" db="EMBL/GenBank/DDBJ databases">
        <title>The genome assembly and annotation of the cricket Gryllus longicercus Weissman &amp; Gray.</title>
        <authorList>
            <person name="Szrajer S."/>
            <person name="Gray D."/>
            <person name="Ylla G."/>
        </authorList>
    </citation>
    <scope>NUCLEOTIDE SEQUENCE [LARGE SCALE GENOMIC DNA]</scope>
    <source>
        <strain evidence="2">DAG 2021-001</strain>
        <tissue evidence="2">Whole body minus gut</tissue>
    </source>
</reference>
<proteinExistence type="predicted"/>
<dbReference type="AlphaFoldDB" id="A0AAN9V3M3"/>
<accession>A0AAN9V3M3</accession>
<dbReference type="EMBL" id="JAZDUA010000965">
    <property type="protein sequence ID" value="KAK7788699.1"/>
    <property type="molecule type" value="Genomic_DNA"/>
</dbReference>
<evidence type="ECO:0000313" key="3">
    <source>
        <dbReference type="Proteomes" id="UP001378592"/>
    </source>
</evidence>
<keyword evidence="3" id="KW-1185">Reference proteome</keyword>
<evidence type="ECO:0008006" key="4">
    <source>
        <dbReference type="Google" id="ProtNLM"/>
    </source>
</evidence>
<name>A0AAN9V3M3_9ORTH</name>
<evidence type="ECO:0000313" key="2">
    <source>
        <dbReference type="EMBL" id="KAK7788699.1"/>
    </source>
</evidence>
<feature type="chain" id="PRO_5042856384" description="Accessory gland protein" evidence="1">
    <location>
        <begin position="33"/>
        <end position="139"/>
    </location>
</feature>
<feature type="signal peptide" evidence="1">
    <location>
        <begin position="1"/>
        <end position="32"/>
    </location>
</feature>
<protein>
    <recommendedName>
        <fullName evidence="4">Accessory gland protein</fullName>
    </recommendedName>
</protein>
<gene>
    <name evidence="2" type="ORF">R5R35_012813</name>
</gene>
<sequence length="139" mass="13320">MLTHLPLGASARSLGAVLGAALVAAAVIPTGASPIEPTAASFASNGTEASGPGPARVAEGVAGGARAAADAAAGALLFPAYVVEALAGAAQAAEEAKLAAKQDLERGFFAALQAAVDAKKRLVLAAAQPFTGAKGSRSS</sequence>
<keyword evidence="1" id="KW-0732">Signal</keyword>
<organism evidence="2 3">
    <name type="scientific">Gryllus longicercus</name>
    <dbReference type="NCBI Taxonomy" id="2509291"/>
    <lineage>
        <taxon>Eukaryota</taxon>
        <taxon>Metazoa</taxon>
        <taxon>Ecdysozoa</taxon>
        <taxon>Arthropoda</taxon>
        <taxon>Hexapoda</taxon>
        <taxon>Insecta</taxon>
        <taxon>Pterygota</taxon>
        <taxon>Neoptera</taxon>
        <taxon>Polyneoptera</taxon>
        <taxon>Orthoptera</taxon>
        <taxon>Ensifera</taxon>
        <taxon>Gryllidea</taxon>
        <taxon>Grylloidea</taxon>
        <taxon>Gryllidae</taxon>
        <taxon>Gryllinae</taxon>
        <taxon>Gryllus</taxon>
    </lineage>
</organism>
<comment type="caution">
    <text evidence="2">The sequence shown here is derived from an EMBL/GenBank/DDBJ whole genome shotgun (WGS) entry which is preliminary data.</text>
</comment>